<accession>A0ABQ9F359</accession>
<evidence type="ECO:0000313" key="2">
    <source>
        <dbReference type="EMBL" id="KAJ8311828.1"/>
    </source>
</evidence>
<comment type="caution">
    <text evidence="2">The sequence shown here is derived from an EMBL/GenBank/DDBJ whole genome shotgun (WGS) entry which is preliminary data.</text>
</comment>
<dbReference type="EMBL" id="JARBDR010000485">
    <property type="protein sequence ID" value="KAJ8311828.1"/>
    <property type="molecule type" value="Genomic_DNA"/>
</dbReference>
<keyword evidence="3" id="KW-1185">Reference proteome</keyword>
<organism evidence="2 3">
    <name type="scientific">Tegillarca granosa</name>
    <name type="common">Malaysian cockle</name>
    <name type="synonym">Anadara granosa</name>
    <dbReference type="NCBI Taxonomy" id="220873"/>
    <lineage>
        <taxon>Eukaryota</taxon>
        <taxon>Metazoa</taxon>
        <taxon>Spiralia</taxon>
        <taxon>Lophotrochozoa</taxon>
        <taxon>Mollusca</taxon>
        <taxon>Bivalvia</taxon>
        <taxon>Autobranchia</taxon>
        <taxon>Pteriomorphia</taxon>
        <taxon>Arcoida</taxon>
        <taxon>Arcoidea</taxon>
        <taxon>Arcidae</taxon>
        <taxon>Tegillarca</taxon>
    </lineage>
</organism>
<evidence type="ECO:0000313" key="3">
    <source>
        <dbReference type="Proteomes" id="UP001217089"/>
    </source>
</evidence>
<evidence type="ECO:0000256" key="1">
    <source>
        <dbReference type="SAM" id="SignalP"/>
    </source>
</evidence>
<proteinExistence type="predicted"/>
<name>A0ABQ9F359_TEGGR</name>
<sequence length="70" mass="8323">MIFVLLMYSIYRRVTLLSSPCVDFCNFERELIVCYKNFRSILIQVIYGINIEIKKMYNWSLDSALVFVSV</sequence>
<protein>
    <submittedName>
        <fullName evidence="2">Uncharacterized protein</fullName>
    </submittedName>
</protein>
<gene>
    <name evidence="2" type="ORF">KUTeg_010621</name>
</gene>
<feature type="signal peptide" evidence="1">
    <location>
        <begin position="1"/>
        <end position="16"/>
    </location>
</feature>
<keyword evidence="1" id="KW-0732">Signal</keyword>
<dbReference type="Proteomes" id="UP001217089">
    <property type="component" value="Unassembled WGS sequence"/>
</dbReference>
<feature type="chain" id="PRO_5045123682" evidence="1">
    <location>
        <begin position="17"/>
        <end position="70"/>
    </location>
</feature>
<reference evidence="2 3" key="1">
    <citation type="submission" date="2022-12" db="EMBL/GenBank/DDBJ databases">
        <title>Chromosome-level genome of Tegillarca granosa.</title>
        <authorList>
            <person name="Kim J."/>
        </authorList>
    </citation>
    <scope>NUCLEOTIDE SEQUENCE [LARGE SCALE GENOMIC DNA]</scope>
    <source>
        <strain evidence="2">Teg-2019</strain>
        <tissue evidence="2">Adductor muscle</tissue>
    </source>
</reference>